<evidence type="ECO:0000313" key="3">
    <source>
        <dbReference type="EMBL" id="OGF57184.1"/>
    </source>
</evidence>
<gene>
    <name evidence="3" type="ORF">A2Z21_03270</name>
</gene>
<evidence type="ECO:0000256" key="1">
    <source>
        <dbReference type="ARBA" id="ARBA00006226"/>
    </source>
</evidence>
<reference evidence="3 4" key="1">
    <citation type="journal article" date="2016" name="Nat. Commun.">
        <title>Thousands of microbial genomes shed light on interconnected biogeochemical processes in an aquifer system.</title>
        <authorList>
            <person name="Anantharaman K."/>
            <person name="Brown C.T."/>
            <person name="Hug L.A."/>
            <person name="Sharon I."/>
            <person name="Castelle C.J."/>
            <person name="Probst A.J."/>
            <person name="Thomas B.C."/>
            <person name="Singh A."/>
            <person name="Wilkins M.J."/>
            <person name="Karaoz U."/>
            <person name="Brodie E.L."/>
            <person name="Williams K.H."/>
            <person name="Hubbard S.S."/>
            <person name="Banfield J.F."/>
        </authorList>
    </citation>
    <scope>NUCLEOTIDE SEQUENCE [LARGE SCALE GENOMIC DNA]</scope>
    <source>
        <strain evidence="4">RBG_16_55_9</strain>
    </source>
</reference>
<comment type="caution">
    <text evidence="3">The sequence shown here is derived from an EMBL/GenBank/DDBJ whole genome shotgun (WGS) entry which is preliminary data.</text>
</comment>
<name>A0A1F5V179_FRAXR</name>
<dbReference type="InterPro" id="IPR007712">
    <property type="entry name" value="RelE/ParE_toxin"/>
</dbReference>
<dbReference type="EMBL" id="MFGX01000017">
    <property type="protein sequence ID" value="OGF57184.1"/>
    <property type="molecule type" value="Genomic_DNA"/>
</dbReference>
<proteinExistence type="inferred from homology"/>
<dbReference type="Gene3D" id="3.30.2310.20">
    <property type="entry name" value="RelE-like"/>
    <property type="match status" value="1"/>
</dbReference>
<dbReference type="InterPro" id="IPR035093">
    <property type="entry name" value="RelE/ParE_toxin_dom_sf"/>
</dbReference>
<evidence type="ECO:0000313" key="4">
    <source>
        <dbReference type="Proteomes" id="UP000179157"/>
    </source>
</evidence>
<dbReference type="Proteomes" id="UP000179157">
    <property type="component" value="Unassembled WGS sequence"/>
</dbReference>
<dbReference type="PANTHER" id="PTHR35601">
    <property type="entry name" value="TOXIN RELE"/>
    <property type="match status" value="1"/>
</dbReference>
<accession>A0A1F5V179</accession>
<evidence type="ECO:0000256" key="2">
    <source>
        <dbReference type="ARBA" id="ARBA00022649"/>
    </source>
</evidence>
<sequence length="98" mass="11557">MYELRFHPQVDKELGDLPKLARQATKKIHFPKIASSPFEASKPLSGPRRKFRKYVFSHKGVSYRIVYEIDRDVEVVYVLMVGKREGFYERLKRRVKGG</sequence>
<dbReference type="SUPFAM" id="SSF143011">
    <property type="entry name" value="RelE-like"/>
    <property type="match status" value="1"/>
</dbReference>
<dbReference type="PANTHER" id="PTHR35601:SF1">
    <property type="entry name" value="TOXIN RELE"/>
    <property type="match status" value="1"/>
</dbReference>
<organism evidence="3 4">
    <name type="scientific">Fraserbacteria sp. (strain RBG_16_55_9)</name>
    <dbReference type="NCBI Taxonomy" id="1817864"/>
    <lineage>
        <taxon>Bacteria</taxon>
        <taxon>Candidatus Fraseribacteriota</taxon>
    </lineage>
</organism>
<protein>
    <recommendedName>
        <fullName evidence="5">Addiction module toxin RelE</fullName>
    </recommendedName>
</protein>
<comment type="similarity">
    <text evidence="1">Belongs to the RelE toxin family.</text>
</comment>
<dbReference type="Pfam" id="PF05016">
    <property type="entry name" value="ParE_toxin"/>
    <property type="match status" value="1"/>
</dbReference>
<evidence type="ECO:0008006" key="5">
    <source>
        <dbReference type="Google" id="ProtNLM"/>
    </source>
</evidence>
<dbReference type="AlphaFoldDB" id="A0A1F5V179"/>
<keyword evidence="2" id="KW-1277">Toxin-antitoxin system</keyword>